<gene>
    <name evidence="2" type="ORF">Ga0609869_002821</name>
</gene>
<feature type="transmembrane region" description="Helical" evidence="1">
    <location>
        <begin position="44"/>
        <end position="74"/>
    </location>
</feature>
<keyword evidence="1" id="KW-1133">Transmembrane helix</keyword>
<dbReference type="Pfam" id="PF06055">
    <property type="entry name" value="ExoD"/>
    <property type="match status" value="1"/>
</dbReference>
<accession>A0ABV3XVS9</accession>
<sequence length="197" mass="21181">MSEHRDDWVIATLLDDVSALAVARDKVSLGELVDTLGARGFGPLLVVLSAFLILPVGMVPGMPGIVGLFLILIGSRMAVGSTQLWLPERLRRVTLPARLLVSSVARAQPAVLWLRPLVAPRLPYLVESDVMLRVIAIILMATGAVNILIGFIPGLPFLMSMHVLVLGIAVSSRDGVLGLVGYALLLPELVIIWRLLT</sequence>
<feature type="transmembrane region" description="Helical" evidence="1">
    <location>
        <begin position="176"/>
        <end position="196"/>
    </location>
</feature>
<evidence type="ECO:0008006" key="4">
    <source>
        <dbReference type="Google" id="ProtNLM"/>
    </source>
</evidence>
<organism evidence="2 3">
    <name type="scientific">Rhodovulum iodosum</name>
    <dbReference type="NCBI Taxonomy" id="68291"/>
    <lineage>
        <taxon>Bacteria</taxon>
        <taxon>Pseudomonadati</taxon>
        <taxon>Pseudomonadota</taxon>
        <taxon>Alphaproteobacteria</taxon>
        <taxon>Rhodobacterales</taxon>
        <taxon>Paracoccaceae</taxon>
        <taxon>Rhodovulum</taxon>
    </lineage>
</organism>
<dbReference type="InterPro" id="IPR010331">
    <property type="entry name" value="ExoD"/>
</dbReference>
<dbReference type="PANTHER" id="PTHR41795">
    <property type="entry name" value="EXOPOLYSACCHARIDE SYNTHESIS PROTEIN"/>
    <property type="match status" value="1"/>
</dbReference>
<evidence type="ECO:0000313" key="2">
    <source>
        <dbReference type="EMBL" id="MEX5729468.1"/>
    </source>
</evidence>
<comment type="caution">
    <text evidence="2">The sequence shown here is derived from an EMBL/GenBank/DDBJ whole genome shotgun (WGS) entry which is preliminary data.</text>
</comment>
<name>A0ABV3XVS9_9RHOB</name>
<keyword evidence="3" id="KW-1185">Reference proteome</keyword>
<dbReference type="RefSeq" id="WP_125403836.1">
    <property type="nucleotide sequence ID" value="NZ_JBEHHI010000003.1"/>
</dbReference>
<evidence type="ECO:0000256" key="1">
    <source>
        <dbReference type="SAM" id="Phobius"/>
    </source>
</evidence>
<evidence type="ECO:0000313" key="3">
    <source>
        <dbReference type="Proteomes" id="UP001560019"/>
    </source>
</evidence>
<dbReference type="PIRSF" id="PIRSF033239">
    <property type="entry name" value="ExoD"/>
    <property type="match status" value="1"/>
</dbReference>
<proteinExistence type="predicted"/>
<keyword evidence="1" id="KW-0472">Membrane</keyword>
<reference evidence="2 3" key="1">
    <citation type="submission" date="2024-06" db="EMBL/GenBank/DDBJ databases">
        <title>Genome of Rhodovulum iodosum, a marine photoferrotroph.</title>
        <authorList>
            <person name="Bianchini G."/>
            <person name="Nikeleit V."/>
            <person name="Kappler A."/>
            <person name="Bryce C."/>
            <person name="Sanchez-Baracaldo P."/>
        </authorList>
    </citation>
    <scope>NUCLEOTIDE SEQUENCE [LARGE SCALE GENOMIC DNA]</scope>
    <source>
        <strain evidence="2 3">UT/N1</strain>
    </source>
</reference>
<dbReference type="PANTHER" id="PTHR41795:SF1">
    <property type="entry name" value="EXOPOLYSACCHARIDE SYNTHESIS PROTEIN"/>
    <property type="match status" value="1"/>
</dbReference>
<protein>
    <recommendedName>
        <fullName evidence="4">Exopolysaccharide biosynthesis protein</fullName>
    </recommendedName>
</protein>
<feature type="transmembrane region" description="Helical" evidence="1">
    <location>
        <begin position="134"/>
        <end position="155"/>
    </location>
</feature>
<dbReference type="Proteomes" id="UP001560019">
    <property type="component" value="Unassembled WGS sequence"/>
</dbReference>
<dbReference type="EMBL" id="JBEHHI010000003">
    <property type="protein sequence ID" value="MEX5729468.1"/>
    <property type="molecule type" value="Genomic_DNA"/>
</dbReference>
<keyword evidence="1" id="KW-0812">Transmembrane</keyword>